<dbReference type="AlphaFoldDB" id="A0A8E2ALR4"/>
<evidence type="ECO:0000313" key="2">
    <source>
        <dbReference type="Proteomes" id="UP000250043"/>
    </source>
</evidence>
<evidence type="ECO:0000313" key="1">
    <source>
        <dbReference type="EMBL" id="OCH86841.1"/>
    </source>
</evidence>
<organism evidence="1 2">
    <name type="scientific">Obba rivulosa</name>
    <dbReference type="NCBI Taxonomy" id="1052685"/>
    <lineage>
        <taxon>Eukaryota</taxon>
        <taxon>Fungi</taxon>
        <taxon>Dikarya</taxon>
        <taxon>Basidiomycota</taxon>
        <taxon>Agaricomycotina</taxon>
        <taxon>Agaricomycetes</taxon>
        <taxon>Polyporales</taxon>
        <taxon>Gelatoporiaceae</taxon>
        <taxon>Obba</taxon>
    </lineage>
</organism>
<dbReference type="EMBL" id="KV722510">
    <property type="protein sequence ID" value="OCH86841.1"/>
    <property type="molecule type" value="Genomic_DNA"/>
</dbReference>
<proteinExistence type="predicted"/>
<keyword evidence="2" id="KW-1185">Reference proteome</keyword>
<name>A0A8E2ALR4_9APHY</name>
<reference evidence="1 2" key="1">
    <citation type="submission" date="2016-07" db="EMBL/GenBank/DDBJ databases">
        <title>Draft genome of the white-rot fungus Obba rivulosa 3A-2.</title>
        <authorList>
            <consortium name="DOE Joint Genome Institute"/>
            <person name="Miettinen O."/>
            <person name="Riley R."/>
            <person name="Acob R."/>
            <person name="Barry K."/>
            <person name="Cullen D."/>
            <person name="De Vries R."/>
            <person name="Hainaut M."/>
            <person name="Hatakka A."/>
            <person name="Henrissat B."/>
            <person name="Hilden K."/>
            <person name="Kuo R."/>
            <person name="Labutti K."/>
            <person name="Lipzen A."/>
            <person name="Makela M.R."/>
            <person name="Sandor L."/>
            <person name="Spatafora J.W."/>
            <person name="Grigoriev I.V."/>
            <person name="Hibbett D.S."/>
        </authorList>
    </citation>
    <scope>NUCLEOTIDE SEQUENCE [LARGE SCALE GENOMIC DNA]</scope>
    <source>
        <strain evidence="1 2">3A-2</strain>
    </source>
</reference>
<evidence type="ECO:0008006" key="3">
    <source>
        <dbReference type="Google" id="ProtNLM"/>
    </source>
</evidence>
<sequence>MGRAVCATATATCHTMWPSHHGSTGGGGGGGGRTKAEDILDYLPRGINKSDVTRNPGGLPLDVWCCIMDCMNDGKSLLACALTCKILTARTLKIIRPFRRCLTPEPLFHDIMLRPMTAYFLQEITVTPAVMPRLMYECAGKLRTLRKIEICSSNPTSPEKLPHNRPPYLPFASSFHTVTDLRLRGVEFHSSKDFLRLVCAFSSLRTLILQEALWYRDEGHTLADEPFARSLSLRKIEIYHQENITQYKNLLAAPNLLPSIEYIEFGMGRASSWSAELTLEEIYCGPLDQDGRGHSMLDAYHYPSRKAHVLIRDVYSIRSPPVEWLRAAFDLLDAFLAPSGVSCVDINVEMKEPDGPLLNIFRNDVLPFPLLRAQGILQVAAFSSLGMRDLEWSRVDILIERVEASSEATTPAMVRDAEPEFVRPESVESRNWSFKGLLKKGLRLLSRISGLWRRRTA</sequence>
<protein>
    <recommendedName>
        <fullName evidence="3">F-box domain-containing protein</fullName>
    </recommendedName>
</protein>
<accession>A0A8E2ALR4</accession>
<gene>
    <name evidence="1" type="ORF">OBBRIDRAFT_890217</name>
</gene>
<dbReference type="Proteomes" id="UP000250043">
    <property type="component" value="Unassembled WGS sequence"/>
</dbReference>